<keyword evidence="3" id="KW-1185">Reference proteome</keyword>
<dbReference type="NCBIfam" id="TIGR01444">
    <property type="entry name" value="fkbM_fam"/>
    <property type="match status" value="1"/>
</dbReference>
<dbReference type="Proteomes" id="UP000462014">
    <property type="component" value="Unassembled WGS sequence"/>
</dbReference>
<comment type="caution">
    <text evidence="2">The sequence shown here is derived from an EMBL/GenBank/DDBJ whole genome shotgun (WGS) entry which is preliminary data.</text>
</comment>
<accession>A0A7K1STK2</accession>
<dbReference type="InterPro" id="IPR006342">
    <property type="entry name" value="FkbM_mtfrase"/>
</dbReference>
<proteinExistence type="predicted"/>
<dbReference type="Gene3D" id="3.40.50.150">
    <property type="entry name" value="Vaccinia Virus protein VP39"/>
    <property type="match status" value="1"/>
</dbReference>
<dbReference type="InterPro" id="IPR029063">
    <property type="entry name" value="SAM-dependent_MTases_sf"/>
</dbReference>
<dbReference type="RefSeq" id="WP_157564283.1">
    <property type="nucleotide sequence ID" value="NZ_WPIK01000003.1"/>
</dbReference>
<dbReference type="SUPFAM" id="SSF53335">
    <property type="entry name" value="S-adenosyl-L-methionine-dependent methyltransferases"/>
    <property type="match status" value="1"/>
</dbReference>
<dbReference type="Pfam" id="PF05050">
    <property type="entry name" value="Methyltransf_21"/>
    <property type="match status" value="1"/>
</dbReference>
<gene>
    <name evidence="2" type="ORF">GO621_03620</name>
</gene>
<evidence type="ECO:0000313" key="3">
    <source>
        <dbReference type="Proteomes" id="UP000462014"/>
    </source>
</evidence>
<dbReference type="GO" id="GO:0008171">
    <property type="term" value="F:O-methyltransferase activity"/>
    <property type="evidence" value="ECO:0007669"/>
    <property type="project" value="TreeGrafter"/>
</dbReference>
<dbReference type="PANTHER" id="PTHR36973">
    <property type="entry name" value="SLL1456 PROTEIN-RELATED"/>
    <property type="match status" value="1"/>
</dbReference>
<sequence>MLQLLKRLFPVTLKNKLKEKLGVPDQEYTFKRLKKLGYQPKLVLDIGAYEGNWANLFLTVFPEAKIMMVEGQESKRGLLNQKTVANKQLDFNISLLGSAEKEINFNIYDTASSVLKEHNETGAKIEIRTLTTLDKLIANTPFAQPDFIKIDTQGFELEILKGAEQTIQLAQFILLEVSMIDIYKDCPLAAEVMAFMQTKGFVLYDICSLMRRPLDKALFQSDFLFIKESAEFRADKRWS</sequence>
<evidence type="ECO:0000259" key="1">
    <source>
        <dbReference type="Pfam" id="PF05050"/>
    </source>
</evidence>
<dbReference type="EMBL" id="WPIK01000003">
    <property type="protein sequence ID" value="MVN20621.1"/>
    <property type="molecule type" value="Genomic_DNA"/>
</dbReference>
<name>A0A7K1STK2_9SPHI</name>
<keyword evidence="2" id="KW-0489">Methyltransferase</keyword>
<feature type="domain" description="Methyltransferase FkbM" evidence="1">
    <location>
        <begin position="45"/>
        <end position="202"/>
    </location>
</feature>
<dbReference type="GO" id="GO:0032259">
    <property type="term" value="P:methylation"/>
    <property type="evidence" value="ECO:0007669"/>
    <property type="project" value="UniProtKB-KW"/>
</dbReference>
<reference evidence="2 3" key="1">
    <citation type="submission" date="2019-12" db="EMBL/GenBank/DDBJ databases">
        <title>Mucilaginibacter sp. HMF7410 genome sequencing and assembly.</title>
        <authorList>
            <person name="Kang H."/>
            <person name="Cha I."/>
            <person name="Kim H."/>
            <person name="Joh K."/>
        </authorList>
    </citation>
    <scope>NUCLEOTIDE SEQUENCE [LARGE SCALE GENOMIC DNA]</scope>
    <source>
        <strain evidence="2 3">HMF7410</strain>
    </source>
</reference>
<keyword evidence="2" id="KW-0808">Transferase</keyword>
<organism evidence="2 3">
    <name type="scientific">Mucilaginibacter arboris</name>
    <dbReference type="NCBI Taxonomy" id="2682090"/>
    <lineage>
        <taxon>Bacteria</taxon>
        <taxon>Pseudomonadati</taxon>
        <taxon>Bacteroidota</taxon>
        <taxon>Sphingobacteriia</taxon>
        <taxon>Sphingobacteriales</taxon>
        <taxon>Sphingobacteriaceae</taxon>
        <taxon>Mucilaginibacter</taxon>
    </lineage>
</organism>
<dbReference type="PANTHER" id="PTHR36973:SF4">
    <property type="entry name" value="NODULATION PROTEIN"/>
    <property type="match status" value="1"/>
</dbReference>
<dbReference type="AlphaFoldDB" id="A0A7K1STK2"/>
<evidence type="ECO:0000313" key="2">
    <source>
        <dbReference type="EMBL" id="MVN20621.1"/>
    </source>
</evidence>
<dbReference type="InterPro" id="IPR053188">
    <property type="entry name" value="FkbM_Methyltransferase"/>
</dbReference>
<protein>
    <submittedName>
        <fullName evidence="2">FkbM family methyltransferase</fullName>
    </submittedName>
</protein>